<evidence type="ECO:0000256" key="4">
    <source>
        <dbReference type="ARBA" id="ARBA00022737"/>
    </source>
</evidence>
<keyword evidence="7" id="KW-1185">Reference proteome</keyword>
<dbReference type="PROSITE" id="PS51450">
    <property type="entry name" value="LRR"/>
    <property type="match status" value="1"/>
</dbReference>
<accession>A0A4Q9Q3N6</accession>
<dbReference type="Pfam" id="PF13855">
    <property type="entry name" value="LRR_8"/>
    <property type="match status" value="1"/>
</dbReference>
<dbReference type="SMART" id="SM00369">
    <property type="entry name" value="LRR_TYP"/>
    <property type="match status" value="3"/>
</dbReference>
<dbReference type="PANTHER" id="PTHR15454:SF69">
    <property type="entry name" value="SERINE_THREONINE-PROTEIN KINASE 11-INTERACTING PROTEIN"/>
    <property type="match status" value="1"/>
</dbReference>
<organism evidence="6 7">
    <name type="scientific">Dichomitus squalens</name>
    <dbReference type="NCBI Taxonomy" id="114155"/>
    <lineage>
        <taxon>Eukaryota</taxon>
        <taxon>Fungi</taxon>
        <taxon>Dikarya</taxon>
        <taxon>Basidiomycota</taxon>
        <taxon>Agaricomycotina</taxon>
        <taxon>Agaricomycetes</taxon>
        <taxon>Polyporales</taxon>
        <taxon>Polyporaceae</taxon>
        <taxon>Dichomitus</taxon>
    </lineage>
</organism>
<dbReference type="Gene3D" id="3.80.10.10">
    <property type="entry name" value="Ribonuclease Inhibitor"/>
    <property type="match status" value="2"/>
</dbReference>
<keyword evidence="2" id="KW-0963">Cytoplasm</keyword>
<comment type="subcellular location">
    <subcellularLocation>
        <location evidence="1">Cytoplasm</location>
    </subcellularLocation>
</comment>
<sequence>MEPEPGDEYIRRIAEYIRTHEAGLAAAAPLRRRPSKVSKPSEVSVLNPLGWFASNPNAVANAKPVVLAFDFHHLFYLLMRMEALGYQVGSLDIKVDSPSRPMNYISLPTNGDKSDALSFVSLRSSLSAVSRLSLGAGWFGRPPPPTVDAELRYIYRSFNVIPALSLHAPEPRLIAELAKDSPIENALPFEAFKNLQTLQCIDIDPRTILGWDKLASSLRSLTVTRSGLEDVSDIFIGAVKDDQARREGRVSSLKSRKLSRGVSRQSSFHSTQLPESVPEDAEGEDADADADAESPTLDTPKPLSSELPSSAWSLLRHLSLADNSLTFLPTSFLSYLTSVTHLDLSSNLLVSVPAGLSALYNLICLNLSDNMIDSVLGIYTNLGGVVTLNLSNNRLESICGLERLYALERVDLRHNLIEESAEVGRLATLPNISEVSVEGNPLVEIEEDYRIRCFDFFWKEKKSVLLDGSAPGFYEKRHLTSPPPEQMTSTRPPSVAYSPPVVAVGSPSKTNGVAHAQGSPLHASPNSSPASHPSHPAFPHPAAGHARGRRKKNKRIVDLDGGQEASEAASVKSVPRPTASRTISPAQRNGAPTHIQVPAPAPAPSTQEALAPLPTPTRAPPSAFSPPSSPPPQPTPTTFVKPKSRHSRHMTEFAHTAPSPTTEADDAFASLPEGRMIGHRKSSTLSRAQARRARVSASVYEPGNAGGKESGNQFEEADAFRARIEALRSDMGEGWLKVFNQSQIGSPTRANATTSPS</sequence>
<gene>
    <name evidence="6" type="ORF">BD310DRAFT_873095</name>
</gene>
<feature type="compositionally biased region" description="Low complexity" evidence="5">
    <location>
        <begin position="519"/>
        <end position="545"/>
    </location>
</feature>
<evidence type="ECO:0000256" key="2">
    <source>
        <dbReference type="ARBA" id="ARBA00022490"/>
    </source>
</evidence>
<name>A0A4Q9Q3N6_9APHY</name>
<evidence type="ECO:0000256" key="5">
    <source>
        <dbReference type="SAM" id="MobiDB-lite"/>
    </source>
</evidence>
<dbReference type="SUPFAM" id="SSF52058">
    <property type="entry name" value="L domain-like"/>
    <property type="match status" value="1"/>
</dbReference>
<dbReference type="GO" id="GO:0005737">
    <property type="term" value="C:cytoplasm"/>
    <property type="evidence" value="ECO:0007669"/>
    <property type="project" value="UniProtKB-SubCell"/>
</dbReference>
<reference evidence="6 7" key="1">
    <citation type="submission" date="2019-01" db="EMBL/GenBank/DDBJ databases">
        <title>Draft genome sequences of three monokaryotic isolates of the white-rot basidiomycete fungus Dichomitus squalens.</title>
        <authorList>
            <consortium name="DOE Joint Genome Institute"/>
            <person name="Lopez S.C."/>
            <person name="Andreopoulos B."/>
            <person name="Pangilinan J."/>
            <person name="Lipzen A."/>
            <person name="Riley R."/>
            <person name="Ahrendt S."/>
            <person name="Ng V."/>
            <person name="Barry K."/>
            <person name="Daum C."/>
            <person name="Grigoriev I.V."/>
            <person name="Hilden K.S."/>
            <person name="Makela M.R."/>
            <person name="de Vries R.P."/>
        </authorList>
    </citation>
    <scope>NUCLEOTIDE SEQUENCE [LARGE SCALE GENOMIC DNA]</scope>
    <source>
        <strain evidence="6 7">CBS 464.89</strain>
    </source>
</reference>
<dbReference type="EMBL" id="ML145097">
    <property type="protein sequence ID" value="TBU61641.1"/>
    <property type="molecule type" value="Genomic_DNA"/>
</dbReference>
<feature type="compositionally biased region" description="Polar residues" evidence="5">
    <location>
        <begin position="265"/>
        <end position="274"/>
    </location>
</feature>
<keyword evidence="3" id="KW-0433">Leucine-rich repeat</keyword>
<evidence type="ECO:0000313" key="7">
    <source>
        <dbReference type="Proteomes" id="UP000292082"/>
    </source>
</evidence>
<dbReference type="PANTHER" id="PTHR15454">
    <property type="entry name" value="NISCHARIN RELATED"/>
    <property type="match status" value="1"/>
</dbReference>
<dbReference type="InterPro" id="IPR001611">
    <property type="entry name" value="Leu-rich_rpt"/>
</dbReference>
<evidence type="ECO:0000313" key="6">
    <source>
        <dbReference type="EMBL" id="TBU61641.1"/>
    </source>
</evidence>
<protein>
    <submittedName>
        <fullName evidence="6">L domain-like protein</fullName>
    </submittedName>
</protein>
<dbReference type="AlphaFoldDB" id="A0A4Q9Q3N6"/>
<dbReference type="InterPro" id="IPR003591">
    <property type="entry name" value="Leu-rich_rpt_typical-subtyp"/>
</dbReference>
<evidence type="ECO:0000256" key="3">
    <source>
        <dbReference type="ARBA" id="ARBA00022614"/>
    </source>
</evidence>
<feature type="compositionally biased region" description="Low complexity" evidence="5">
    <location>
        <begin position="492"/>
        <end position="508"/>
    </location>
</feature>
<dbReference type="Proteomes" id="UP000292082">
    <property type="component" value="Unassembled WGS sequence"/>
</dbReference>
<feature type="compositionally biased region" description="Acidic residues" evidence="5">
    <location>
        <begin position="277"/>
        <end position="292"/>
    </location>
</feature>
<feature type="compositionally biased region" description="Pro residues" evidence="5">
    <location>
        <begin position="613"/>
        <end position="635"/>
    </location>
</feature>
<feature type="region of interest" description="Disordered" evidence="5">
    <location>
        <begin position="474"/>
        <end position="666"/>
    </location>
</feature>
<evidence type="ECO:0000256" key="1">
    <source>
        <dbReference type="ARBA" id="ARBA00004496"/>
    </source>
</evidence>
<keyword evidence="4" id="KW-0677">Repeat</keyword>
<dbReference type="InterPro" id="IPR032675">
    <property type="entry name" value="LRR_dom_sf"/>
</dbReference>
<proteinExistence type="predicted"/>
<feature type="region of interest" description="Disordered" evidence="5">
    <location>
        <begin position="250"/>
        <end position="304"/>
    </location>
</feature>